<comment type="caution">
    <text evidence="1">The sequence shown here is derived from an EMBL/GenBank/DDBJ whole genome shotgun (WGS) entry which is preliminary data.</text>
</comment>
<protein>
    <submittedName>
        <fullName evidence="1">Uncharacterized protein</fullName>
    </submittedName>
</protein>
<sequence length="286" mass="32845">MALPFPTHSSPSEVRFEDQGFDNYAEVGTEVQPEQSQDGVISLNIPRIRCRSPSFDDSRYLHRLQEIHDADFIEFRAPPYTTDDESRVTGDEIEEIQRVDECQEVTIRYSMAFSQSTPIMEGVETHEVTQSQGPPISTIPNIIRPSTRFHPVDLRFLKDALAGTMHEYIRLRNMFPTTPRVFVGLSAETTTIINDSDTHLRHLVLKHQHPGAFRTGQSFYAHGSITGEWELGETKGTKGKKKLIQWVNHNKKLVAIVEMDPSHIQRTTRERITTMMMTIRAHTRFR</sequence>
<reference evidence="1" key="1">
    <citation type="submission" date="2023-03" db="EMBL/GenBank/DDBJ databases">
        <title>Massive genome expansion in bonnet fungi (Mycena s.s.) driven by repeated elements and novel gene families across ecological guilds.</title>
        <authorList>
            <consortium name="Lawrence Berkeley National Laboratory"/>
            <person name="Harder C.B."/>
            <person name="Miyauchi S."/>
            <person name="Viragh M."/>
            <person name="Kuo A."/>
            <person name="Thoen E."/>
            <person name="Andreopoulos B."/>
            <person name="Lu D."/>
            <person name="Skrede I."/>
            <person name="Drula E."/>
            <person name="Henrissat B."/>
            <person name="Morin E."/>
            <person name="Kohler A."/>
            <person name="Barry K."/>
            <person name="LaButti K."/>
            <person name="Morin E."/>
            <person name="Salamov A."/>
            <person name="Lipzen A."/>
            <person name="Mereny Z."/>
            <person name="Hegedus B."/>
            <person name="Baldrian P."/>
            <person name="Stursova M."/>
            <person name="Weitz H."/>
            <person name="Taylor A."/>
            <person name="Grigoriev I.V."/>
            <person name="Nagy L.G."/>
            <person name="Martin F."/>
            <person name="Kauserud H."/>
        </authorList>
    </citation>
    <scope>NUCLEOTIDE SEQUENCE</scope>
    <source>
        <strain evidence="1">CBHHK182m</strain>
    </source>
</reference>
<accession>A0AAD7KD34</accession>
<keyword evidence="2" id="KW-1185">Reference proteome</keyword>
<evidence type="ECO:0000313" key="2">
    <source>
        <dbReference type="Proteomes" id="UP001215598"/>
    </source>
</evidence>
<dbReference type="Proteomes" id="UP001215598">
    <property type="component" value="Unassembled WGS sequence"/>
</dbReference>
<organism evidence="1 2">
    <name type="scientific">Mycena metata</name>
    <dbReference type="NCBI Taxonomy" id="1033252"/>
    <lineage>
        <taxon>Eukaryota</taxon>
        <taxon>Fungi</taxon>
        <taxon>Dikarya</taxon>
        <taxon>Basidiomycota</taxon>
        <taxon>Agaricomycotina</taxon>
        <taxon>Agaricomycetes</taxon>
        <taxon>Agaricomycetidae</taxon>
        <taxon>Agaricales</taxon>
        <taxon>Marasmiineae</taxon>
        <taxon>Mycenaceae</taxon>
        <taxon>Mycena</taxon>
    </lineage>
</organism>
<proteinExistence type="predicted"/>
<gene>
    <name evidence="1" type="ORF">B0H16DRAFT_1709951</name>
</gene>
<name>A0AAD7KD34_9AGAR</name>
<dbReference type="EMBL" id="JARKIB010000003">
    <property type="protein sequence ID" value="KAJ7783138.1"/>
    <property type="molecule type" value="Genomic_DNA"/>
</dbReference>
<evidence type="ECO:0000313" key="1">
    <source>
        <dbReference type="EMBL" id="KAJ7783138.1"/>
    </source>
</evidence>
<dbReference type="AlphaFoldDB" id="A0AAD7KD34"/>